<organism evidence="1 2">
    <name type="scientific">Colwellia demingiae</name>
    <dbReference type="NCBI Taxonomy" id="89401"/>
    <lineage>
        <taxon>Bacteria</taxon>
        <taxon>Pseudomonadati</taxon>
        <taxon>Pseudomonadota</taxon>
        <taxon>Gammaproteobacteria</taxon>
        <taxon>Alteromonadales</taxon>
        <taxon>Colwelliaceae</taxon>
        <taxon>Colwellia</taxon>
    </lineage>
</organism>
<dbReference type="Proteomes" id="UP000321822">
    <property type="component" value="Unassembled WGS sequence"/>
</dbReference>
<evidence type="ECO:0000313" key="2">
    <source>
        <dbReference type="Proteomes" id="UP000321822"/>
    </source>
</evidence>
<keyword evidence="2" id="KW-1185">Reference proteome</keyword>
<sequence>MEDWEVYKISIEGQKLMLNGIDIWAHDWKYLDLKPFKAPHPAHPNQMHKYKIWCIEVGNKKAIFAATELSNMVWGFYIPKVAT</sequence>
<dbReference type="RefSeq" id="WP_146792028.1">
    <property type="nucleotide sequence ID" value="NZ_VOLT01000032.1"/>
</dbReference>
<dbReference type="AlphaFoldDB" id="A0A5C6Q3N0"/>
<accession>A0A5C6Q3N0</accession>
<name>A0A5C6Q3N0_9GAMM</name>
<proteinExistence type="predicted"/>
<dbReference type="OrthoDB" id="3828095at2"/>
<gene>
    <name evidence="1" type="ORF">ESZ36_22410</name>
</gene>
<comment type="caution">
    <text evidence="1">The sequence shown here is derived from an EMBL/GenBank/DDBJ whole genome shotgun (WGS) entry which is preliminary data.</text>
</comment>
<dbReference type="EMBL" id="VOLT01000032">
    <property type="protein sequence ID" value="TWX63247.1"/>
    <property type="molecule type" value="Genomic_DNA"/>
</dbReference>
<reference evidence="1 2" key="1">
    <citation type="submission" date="2019-07" db="EMBL/GenBank/DDBJ databases">
        <title>Genomes of sea-ice associated Colwellia species.</title>
        <authorList>
            <person name="Bowman J.P."/>
        </authorList>
    </citation>
    <scope>NUCLEOTIDE SEQUENCE [LARGE SCALE GENOMIC DNA]</scope>
    <source>
        <strain evidence="1 2">ACAM 459</strain>
    </source>
</reference>
<evidence type="ECO:0000313" key="1">
    <source>
        <dbReference type="EMBL" id="TWX63247.1"/>
    </source>
</evidence>
<protein>
    <submittedName>
        <fullName evidence="1">Uncharacterized protein</fullName>
    </submittedName>
</protein>